<comment type="caution">
    <text evidence="8">The sequence shown here is derived from an EMBL/GenBank/DDBJ whole genome shotgun (WGS) entry which is preliminary data.</text>
</comment>
<reference evidence="9" key="1">
    <citation type="journal article" date="2019" name="Int. J. Syst. Evol. Microbiol.">
        <title>The Global Catalogue of Microorganisms (GCM) 10K type strain sequencing project: providing services to taxonomists for standard genome sequencing and annotation.</title>
        <authorList>
            <consortium name="The Broad Institute Genomics Platform"/>
            <consortium name="The Broad Institute Genome Sequencing Center for Infectious Disease"/>
            <person name="Wu L."/>
            <person name="Ma J."/>
        </authorList>
    </citation>
    <scope>NUCLEOTIDE SEQUENCE [LARGE SCALE GENOMIC DNA]</scope>
    <source>
        <strain evidence="9">JCM 17924</strain>
    </source>
</reference>
<protein>
    <submittedName>
        <fullName evidence="8">TIGR04283 family arsenosugar biosynthesis glycosyltransferase</fullName>
    </submittedName>
</protein>
<dbReference type="SUPFAM" id="SSF53448">
    <property type="entry name" value="Nucleotide-diphospho-sugar transferases"/>
    <property type="match status" value="1"/>
</dbReference>
<keyword evidence="2" id="KW-1003">Cell membrane</keyword>
<keyword evidence="5 6" id="KW-0472">Membrane</keyword>
<sequence length="238" mass="26492">MLTADSISIIIPTYQEAACIGQLVEYLQQAGAAENGVEIIVADAPGTDATAAVAAAAGARVIQCTERGRAAQMNHGAAQAQGQLLYFLHADTLPPKRFLTTIRAALRPGGYGSGCFRLQFDHPHWFLRLSAWFTRFPAEIVRFGDQSLFVRREVFEQAGGFRPDMVILEDQEIIARLRRHGRFVVLPEAVVTSARKYLDNGVFRLQGIFLLLCVLYRLGLGQTQLRQTYRTLVRQDKI</sequence>
<dbReference type="InterPro" id="IPR026461">
    <property type="entry name" value="Trfase_2_rSAM/seldom_assoc"/>
</dbReference>
<dbReference type="EMBL" id="BAABHA010000001">
    <property type="protein sequence ID" value="GAA4373222.1"/>
    <property type="molecule type" value="Genomic_DNA"/>
</dbReference>
<dbReference type="PANTHER" id="PTHR43646:SF2">
    <property type="entry name" value="GLYCOSYLTRANSFERASE 2-LIKE DOMAIN-CONTAINING PROTEIN"/>
    <property type="match status" value="1"/>
</dbReference>
<name>A0ABP8IU23_9BACT</name>
<evidence type="ECO:0000259" key="7">
    <source>
        <dbReference type="Pfam" id="PF00535"/>
    </source>
</evidence>
<feature type="domain" description="Glycosyltransferase 2-like" evidence="7">
    <location>
        <begin position="8"/>
        <end position="111"/>
    </location>
</feature>
<dbReference type="InterPro" id="IPR001173">
    <property type="entry name" value="Glyco_trans_2-like"/>
</dbReference>
<organism evidence="8 9">
    <name type="scientific">Hymenobacter koreensis</name>
    <dbReference type="NCBI Taxonomy" id="1084523"/>
    <lineage>
        <taxon>Bacteria</taxon>
        <taxon>Pseudomonadati</taxon>
        <taxon>Bacteroidota</taxon>
        <taxon>Cytophagia</taxon>
        <taxon>Cytophagales</taxon>
        <taxon>Hymenobacteraceae</taxon>
        <taxon>Hymenobacter</taxon>
    </lineage>
</organism>
<keyword evidence="4" id="KW-0808">Transferase</keyword>
<evidence type="ECO:0000256" key="6">
    <source>
        <dbReference type="SAM" id="Phobius"/>
    </source>
</evidence>
<evidence type="ECO:0000313" key="9">
    <source>
        <dbReference type="Proteomes" id="UP001500454"/>
    </source>
</evidence>
<evidence type="ECO:0000256" key="3">
    <source>
        <dbReference type="ARBA" id="ARBA00022676"/>
    </source>
</evidence>
<evidence type="ECO:0000256" key="4">
    <source>
        <dbReference type="ARBA" id="ARBA00022679"/>
    </source>
</evidence>
<accession>A0ABP8IU23</accession>
<dbReference type="CDD" id="cd02522">
    <property type="entry name" value="GT_2_like_a"/>
    <property type="match status" value="1"/>
</dbReference>
<dbReference type="InterPro" id="IPR029044">
    <property type="entry name" value="Nucleotide-diphossugar_trans"/>
</dbReference>
<keyword evidence="6" id="KW-0812">Transmembrane</keyword>
<dbReference type="Pfam" id="PF00535">
    <property type="entry name" value="Glycos_transf_2"/>
    <property type="match status" value="1"/>
</dbReference>
<evidence type="ECO:0000313" key="8">
    <source>
        <dbReference type="EMBL" id="GAA4373222.1"/>
    </source>
</evidence>
<feature type="transmembrane region" description="Helical" evidence="6">
    <location>
        <begin position="201"/>
        <end position="220"/>
    </location>
</feature>
<proteinExistence type="predicted"/>
<evidence type="ECO:0000256" key="2">
    <source>
        <dbReference type="ARBA" id="ARBA00022475"/>
    </source>
</evidence>
<evidence type="ECO:0000256" key="1">
    <source>
        <dbReference type="ARBA" id="ARBA00004236"/>
    </source>
</evidence>
<keyword evidence="6" id="KW-1133">Transmembrane helix</keyword>
<comment type="subcellular location">
    <subcellularLocation>
        <location evidence="1">Cell membrane</location>
    </subcellularLocation>
</comment>
<dbReference type="Gene3D" id="3.90.550.10">
    <property type="entry name" value="Spore Coat Polysaccharide Biosynthesis Protein SpsA, Chain A"/>
    <property type="match status" value="1"/>
</dbReference>
<keyword evidence="3" id="KW-0328">Glycosyltransferase</keyword>
<dbReference type="RefSeq" id="WP_345220813.1">
    <property type="nucleotide sequence ID" value="NZ_BAABHA010000001.1"/>
</dbReference>
<gene>
    <name evidence="8" type="ORF">GCM10023186_03550</name>
</gene>
<evidence type="ECO:0000256" key="5">
    <source>
        <dbReference type="ARBA" id="ARBA00023136"/>
    </source>
</evidence>
<keyword evidence="9" id="KW-1185">Reference proteome</keyword>
<dbReference type="NCBIfam" id="TIGR04283">
    <property type="entry name" value="glyco_like_mftF"/>
    <property type="match status" value="1"/>
</dbReference>
<dbReference type="Proteomes" id="UP001500454">
    <property type="component" value="Unassembled WGS sequence"/>
</dbReference>
<dbReference type="PANTHER" id="PTHR43646">
    <property type="entry name" value="GLYCOSYLTRANSFERASE"/>
    <property type="match status" value="1"/>
</dbReference>